<evidence type="ECO:0000256" key="5">
    <source>
        <dbReference type="ARBA" id="ARBA00022840"/>
    </source>
</evidence>
<dbReference type="InterPro" id="IPR015262">
    <property type="entry name" value="tRNA_Ile_lys_synt_subst-bd"/>
</dbReference>
<dbReference type="Pfam" id="PF01171">
    <property type="entry name" value="ATP_bind_3"/>
    <property type="match status" value="1"/>
</dbReference>
<dbReference type="SUPFAM" id="SSF82829">
    <property type="entry name" value="MesJ substrate recognition domain-like"/>
    <property type="match status" value="1"/>
</dbReference>
<dbReference type="PANTHER" id="PTHR43033">
    <property type="entry name" value="TRNA(ILE)-LYSIDINE SYNTHASE-RELATED"/>
    <property type="match status" value="1"/>
</dbReference>
<keyword evidence="10" id="KW-1185">Reference proteome</keyword>
<evidence type="ECO:0000256" key="6">
    <source>
        <dbReference type="SAM" id="MobiDB-lite"/>
    </source>
</evidence>
<evidence type="ECO:0000259" key="7">
    <source>
        <dbReference type="Pfam" id="PF01171"/>
    </source>
</evidence>
<keyword evidence="4" id="KW-0547">Nucleotide-binding</keyword>
<evidence type="ECO:0000256" key="4">
    <source>
        <dbReference type="ARBA" id="ARBA00022741"/>
    </source>
</evidence>
<dbReference type="GO" id="GO:0016879">
    <property type="term" value="F:ligase activity, forming carbon-nitrogen bonds"/>
    <property type="evidence" value="ECO:0007669"/>
    <property type="project" value="InterPro"/>
</dbReference>
<dbReference type="GO" id="GO:0005737">
    <property type="term" value="C:cytoplasm"/>
    <property type="evidence" value="ECO:0007669"/>
    <property type="project" value="InterPro"/>
</dbReference>
<comment type="caution">
    <text evidence="9">The sequence shown here is derived from an EMBL/GenBank/DDBJ whole genome shotgun (WGS) entry which is preliminary data.</text>
</comment>
<dbReference type="GO" id="GO:0005524">
    <property type="term" value="F:ATP binding"/>
    <property type="evidence" value="ECO:0007669"/>
    <property type="project" value="UniProtKB-KW"/>
</dbReference>
<evidence type="ECO:0000256" key="1">
    <source>
        <dbReference type="ARBA" id="ARBA00022490"/>
    </source>
</evidence>
<dbReference type="RefSeq" id="WP_035062804.1">
    <property type="nucleotide sequence ID" value="NZ_AXCZ01000281.1"/>
</dbReference>
<dbReference type="Pfam" id="PF09179">
    <property type="entry name" value="TilS"/>
    <property type="match status" value="1"/>
</dbReference>
<keyword evidence="5" id="KW-0067">ATP-binding</keyword>
<name>A0A0A0BJC1_9CELL</name>
<evidence type="ECO:0000313" key="10">
    <source>
        <dbReference type="Proteomes" id="UP000054314"/>
    </source>
</evidence>
<dbReference type="OrthoDB" id="5244702at2"/>
<keyword evidence="1" id="KW-0963">Cytoplasm</keyword>
<keyword evidence="3" id="KW-0819">tRNA processing</keyword>
<dbReference type="InterPro" id="IPR012094">
    <property type="entry name" value="tRNA_Ile_lys_synt"/>
</dbReference>
<organism evidence="9 10">
    <name type="scientific">Cellulomonas bogoriensis 69B4 = DSM 16987</name>
    <dbReference type="NCBI Taxonomy" id="1386082"/>
    <lineage>
        <taxon>Bacteria</taxon>
        <taxon>Bacillati</taxon>
        <taxon>Actinomycetota</taxon>
        <taxon>Actinomycetes</taxon>
        <taxon>Micrococcales</taxon>
        <taxon>Cellulomonadaceae</taxon>
        <taxon>Cellulomonas</taxon>
    </lineage>
</organism>
<accession>A0A0A0BJC1</accession>
<evidence type="ECO:0000256" key="3">
    <source>
        <dbReference type="ARBA" id="ARBA00022694"/>
    </source>
</evidence>
<feature type="region of interest" description="Disordered" evidence="6">
    <location>
        <begin position="201"/>
        <end position="230"/>
    </location>
</feature>
<dbReference type="EMBL" id="AXCZ01000281">
    <property type="protein sequence ID" value="KGM08613.1"/>
    <property type="molecule type" value="Genomic_DNA"/>
</dbReference>
<dbReference type="Gene3D" id="1.20.59.20">
    <property type="match status" value="1"/>
</dbReference>
<sequence length="230" mass="23969">ALDEAARGTGAAAVLLGHTRDDQAESVLLGLARGSGARSLAGMQVSRGVLRRPWLEVTRAQTTRVCQVHGWDPWVDPTDHGGGGAPLRSQVRHRVLPVLEEVLGPGVAAALARTAAQLREDADVLDALAVDVLGRVTLGRWAGRVDLDAAALGTHPAAVRRRVLHRACAQVGVPGGAVRRGHVLDLDALVVDWRGQGPVALPGGGEGRRRCGRLTVAGSPTGGGQDDREQ</sequence>
<dbReference type="InterPro" id="IPR014729">
    <property type="entry name" value="Rossmann-like_a/b/a_fold"/>
</dbReference>
<dbReference type="Gene3D" id="3.40.50.620">
    <property type="entry name" value="HUPs"/>
    <property type="match status" value="1"/>
</dbReference>
<evidence type="ECO:0000256" key="2">
    <source>
        <dbReference type="ARBA" id="ARBA00022598"/>
    </source>
</evidence>
<feature type="domain" description="tRNA(Ile)-lysidine synthase substrate-binding" evidence="8">
    <location>
        <begin position="147"/>
        <end position="214"/>
    </location>
</feature>
<proteinExistence type="predicted"/>
<dbReference type="PANTHER" id="PTHR43033:SF1">
    <property type="entry name" value="TRNA(ILE)-LYSIDINE SYNTHASE-RELATED"/>
    <property type="match status" value="1"/>
</dbReference>
<dbReference type="SUPFAM" id="SSF52402">
    <property type="entry name" value="Adenine nucleotide alpha hydrolases-like"/>
    <property type="match status" value="1"/>
</dbReference>
<reference evidence="9 10" key="1">
    <citation type="submission" date="2013-08" db="EMBL/GenBank/DDBJ databases">
        <title>Genome sequencing of Cellulomonas bogoriensis 69B4.</title>
        <authorList>
            <person name="Chen F."/>
            <person name="Li Y."/>
            <person name="Wang G."/>
        </authorList>
    </citation>
    <scope>NUCLEOTIDE SEQUENCE [LARGE SCALE GENOMIC DNA]</scope>
    <source>
        <strain evidence="9 10">69B4</strain>
    </source>
</reference>
<protein>
    <submittedName>
        <fullName evidence="9">tRNA(Ile)-lysidine synthase</fullName>
    </submittedName>
</protein>
<feature type="domain" description="tRNA(Ile)-lysidine/2-thiocytidine synthase N-terminal" evidence="7">
    <location>
        <begin position="2"/>
        <end position="80"/>
    </location>
</feature>
<dbReference type="Proteomes" id="UP000054314">
    <property type="component" value="Unassembled WGS sequence"/>
</dbReference>
<dbReference type="AlphaFoldDB" id="A0A0A0BJC1"/>
<evidence type="ECO:0000259" key="8">
    <source>
        <dbReference type="Pfam" id="PF09179"/>
    </source>
</evidence>
<dbReference type="GO" id="GO:0008033">
    <property type="term" value="P:tRNA processing"/>
    <property type="evidence" value="ECO:0007669"/>
    <property type="project" value="UniProtKB-KW"/>
</dbReference>
<dbReference type="InterPro" id="IPR011063">
    <property type="entry name" value="TilS/TtcA_N"/>
</dbReference>
<keyword evidence="2" id="KW-0436">Ligase</keyword>
<gene>
    <name evidence="9" type="ORF">N869_07180</name>
</gene>
<feature type="non-terminal residue" evidence="9">
    <location>
        <position position="1"/>
    </location>
</feature>
<evidence type="ECO:0000313" key="9">
    <source>
        <dbReference type="EMBL" id="KGM08613.1"/>
    </source>
</evidence>